<keyword evidence="1" id="KW-0812">Transmembrane</keyword>
<keyword evidence="1" id="KW-1133">Transmembrane helix</keyword>
<comment type="caution">
    <text evidence="2">The sequence shown here is derived from an EMBL/GenBank/DDBJ whole genome shotgun (WGS) entry which is preliminary data.</text>
</comment>
<keyword evidence="3" id="KW-1185">Reference proteome</keyword>
<name>A0ABT3T5F4_9GAMM</name>
<evidence type="ECO:0000313" key="2">
    <source>
        <dbReference type="EMBL" id="MCX2977515.1"/>
    </source>
</evidence>
<keyword evidence="1" id="KW-0472">Membrane</keyword>
<evidence type="ECO:0000313" key="3">
    <source>
        <dbReference type="Proteomes" id="UP001143304"/>
    </source>
</evidence>
<reference evidence="2" key="1">
    <citation type="submission" date="2019-02" db="EMBL/GenBank/DDBJ databases">
        <authorList>
            <person name="Li S.-H."/>
        </authorList>
    </citation>
    <scope>NUCLEOTIDE SEQUENCE</scope>
    <source>
        <strain evidence="2">IMCC11814</strain>
    </source>
</reference>
<organism evidence="2 3">
    <name type="scientific">Candidatus Marimicrobium litorale</name>
    <dbReference type="NCBI Taxonomy" id="2518991"/>
    <lineage>
        <taxon>Bacteria</taxon>
        <taxon>Pseudomonadati</taxon>
        <taxon>Pseudomonadota</taxon>
        <taxon>Gammaproteobacteria</taxon>
        <taxon>Cellvibrionales</taxon>
        <taxon>Halieaceae</taxon>
        <taxon>Marimicrobium</taxon>
    </lineage>
</organism>
<dbReference type="EMBL" id="SHNO01000001">
    <property type="protein sequence ID" value="MCX2977515.1"/>
    <property type="molecule type" value="Genomic_DNA"/>
</dbReference>
<gene>
    <name evidence="2" type="ORF">EYC82_09140</name>
</gene>
<dbReference type="Proteomes" id="UP001143304">
    <property type="component" value="Unassembled WGS sequence"/>
</dbReference>
<feature type="transmembrane region" description="Helical" evidence="1">
    <location>
        <begin position="57"/>
        <end position="74"/>
    </location>
</feature>
<protein>
    <submittedName>
        <fullName evidence="2">Uncharacterized protein</fullName>
    </submittedName>
</protein>
<evidence type="ECO:0000256" key="1">
    <source>
        <dbReference type="SAM" id="Phobius"/>
    </source>
</evidence>
<proteinExistence type="predicted"/>
<accession>A0ABT3T5F4</accession>
<sequence length="105" mass="12097">MKEFVTESWGAVMDNRRSPLRHLDLASQHYFMQVLGWMWSMVFSLSFLSIYNFGLVWLAHLLVFGGIAFTVAVFRESEKRRAEIKAVTICLSSSSQCVWKLDSEA</sequence>